<dbReference type="AlphaFoldDB" id="A0AAE0SKN6"/>
<proteinExistence type="predicted"/>
<dbReference type="Proteomes" id="UP001195483">
    <property type="component" value="Unassembled WGS sequence"/>
</dbReference>
<name>A0AAE0SKN6_9BIVA</name>
<evidence type="ECO:0000313" key="1">
    <source>
        <dbReference type="EMBL" id="KAK3593478.1"/>
    </source>
</evidence>
<organism evidence="1 2">
    <name type="scientific">Potamilus streckersoni</name>
    <dbReference type="NCBI Taxonomy" id="2493646"/>
    <lineage>
        <taxon>Eukaryota</taxon>
        <taxon>Metazoa</taxon>
        <taxon>Spiralia</taxon>
        <taxon>Lophotrochozoa</taxon>
        <taxon>Mollusca</taxon>
        <taxon>Bivalvia</taxon>
        <taxon>Autobranchia</taxon>
        <taxon>Heteroconchia</taxon>
        <taxon>Palaeoheterodonta</taxon>
        <taxon>Unionida</taxon>
        <taxon>Unionoidea</taxon>
        <taxon>Unionidae</taxon>
        <taxon>Ambleminae</taxon>
        <taxon>Lampsilini</taxon>
        <taxon>Potamilus</taxon>
    </lineage>
</organism>
<reference evidence="1" key="3">
    <citation type="submission" date="2023-05" db="EMBL/GenBank/DDBJ databases">
        <authorList>
            <person name="Smith C.H."/>
        </authorList>
    </citation>
    <scope>NUCLEOTIDE SEQUENCE</scope>
    <source>
        <strain evidence="1">CHS0354</strain>
        <tissue evidence="1">Mantle</tissue>
    </source>
</reference>
<accession>A0AAE0SKN6</accession>
<reference evidence="1" key="2">
    <citation type="journal article" date="2021" name="Genome Biol. Evol.">
        <title>Developing a high-quality reference genome for a parasitic bivalve with doubly uniparental inheritance (Bivalvia: Unionida).</title>
        <authorList>
            <person name="Smith C.H."/>
        </authorList>
    </citation>
    <scope>NUCLEOTIDE SEQUENCE</scope>
    <source>
        <strain evidence="1">CHS0354</strain>
        <tissue evidence="1">Mantle</tissue>
    </source>
</reference>
<keyword evidence="2" id="KW-1185">Reference proteome</keyword>
<dbReference type="EMBL" id="JAEAOA010002171">
    <property type="protein sequence ID" value="KAK3593478.1"/>
    <property type="molecule type" value="Genomic_DNA"/>
</dbReference>
<protein>
    <submittedName>
        <fullName evidence="1">Uncharacterized protein</fullName>
    </submittedName>
</protein>
<comment type="caution">
    <text evidence="1">The sequence shown here is derived from an EMBL/GenBank/DDBJ whole genome shotgun (WGS) entry which is preliminary data.</text>
</comment>
<reference evidence="1" key="1">
    <citation type="journal article" date="2021" name="Genome Biol. Evol.">
        <title>A High-Quality Reference Genome for a Parasitic Bivalve with Doubly Uniparental Inheritance (Bivalvia: Unionida).</title>
        <authorList>
            <person name="Smith C.H."/>
        </authorList>
    </citation>
    <scope>NUCLEOTIDE SEQUENCE</scope>
    <source>
        <strain evidence="1">CHS0354</strain>
    </source>
</reference>
<gene>
    <name evidence="1" type="ORF">CHS0354_037002</name>
</gene>
<evidence type="ECO:0000313" key="2">
    <source>
        <dbReference type="Proteomes" id="UP001195483"/>
    </source>
</evidence>
<sequence>MSINPKLVRLINYRHYYIHYSHHDKIRINSTISMIIDDYIHYIIITDTNPISTRLYPLSPRQDSYQLDYIHDYRLYHYIFITATNPISTRLYPLLSLRQIPYRHDYIRYSYHDKTRINSTISMFIDYINYIIITDTNPISTRLYPLLSPRQDSYQLDYIHNYQLYPLHYYHRHKSHIDTTISIILTTTRLISTRLYT</sequence>